<protein>
    <submittedName>
        <fullName evidence="1">13131_t:CDS:1</fullName>
    </submittedName>
</protein>
<proteinExistence type="predicted"/>
<sequence length="341" mass="37913">MNIPICFGRQKAVVFCRNIAIILVIFFVTGALSQGTTTFKTPDVLSISYIKGGNGLTDCIPQLRSKLLKTSCQLDPETCGKIDQACDLLVGTANDDPPDSFSNMNYYGGDFASWVVKKEYRGYIHIPSFDVSCDASGHLIKFDPRDPDYLDQHNPTQHPDKVTDDSRNPYGYTKVWPFYQSADIYTKDLSYNGIRYAKNSDNTCFGIHDARSSRVASLERAYQHVLLGYDAPFIYGNIDMSVCCNRQVSVAFSCAVFPEARLYINGKKVGEQTQGSLGDFIVSGGKTNNKDGVGNFAPPGSGINWIGKIKKNSKFRPTTFIVIALNIRRNYDIGPWFHGHL</sequence>
<feature type="non-terminal residue" evidence="1">
    <location>
        <position position="341"/>
    </location>
</feature>
<comment type="caution">
    <text evidence="1">The sequence shown here is derived from an EMBL/GenBank/DDBJ whole genome shotgun (WGS) entry which is preliminary data.</text>
</comment>
<reference evidence="1" key="1">
    <citation type="submission" date="2021-06" db="EMBL/GenBank/DDBJ databases">
        <authorList>
            <person name="Kallberg Y."/>
            <person name="Tangrot J."/>
            <person name="Rosling A."/>
        </authorList>
    </citation>
    <scope>NUCLEOTIDE SEQUENCE</scope>
    <source>
        <strain evidence="1">IL203A</strain>
    </source>
</reference>
<accession>A0ACA9LJ18</accession>
<evidence type="ECO:0000313" key="2">
    <source>
        <dbReference type="Proteomes" id="UP000789702"/>
    </source>
</evidence>
<evidence type="ECO:0000313" key="1">
    <source>
        <dbReference type="EMBL" id="CAG8528343.1"/>
    </source>
</evidence>
<dbReference type="Proteomes" id="UP000789702">
    <property type="component" value="Unassembled WGS sequence"/>
</dbReference>
<dbReference type="EMBL" id="CAJVPU010004132">
    <property type="protein sequence ID" value="CAG8528343.1"/>
    <property type="molecule type" value="Genomic_DNA"/>
</dbReference>
<name>A0ACA9LJ18_9GLOM</name>
<gene>
    <name evidence="1" type="ORF">DHETER_LOCUS4251</name>
</gene>
<keyword evidence="2" id="KW-1185">Reference proteome</keyword>
<organism evidence="1 2">
    <name type="scientific">Dentiscutata heterogama</name>
    <dbReference type="NCBI Taxonomy" id="1316150"/>
    <lineage>
        <taxon>Eukaryota</taxon>
        <taxon>Fungi</taxon>
        <taxon>Fungi incertae sedis</taxon>
        <taxon>Mucoromycota</taxon>
        <taxon>Glomeromycotina</taxon>
        <taxon>Glomeromycetes</taxon>
        <taxon>Diversisporales</taxon>
        <taxon>Gigasporaceae</taxon>
        <taxon>Dentiscutata</taxon>
    </lineage>
</organism>